<protein>
    <submittedName>
        <fullName evidence="1">Uncharacterized protein</fullName>
    </submittedName>
</protein>
<dbReference type="RefSeq" id="WP_268756612.1">
    <property type="nucleotide sequence ID" value="NZ_CP113836.1"/>
</dbReference>
<organism evidence="1 2">
    <name type="scientific">Amycolatopsis cynarae</name>
    <dbReference type="NCBI Taxonomy" id="2995223"/>
    <lineage>
        <taxon>Bacteria</taxon>
        <taxon>Bacillati</taxon>
        <taxon>Actinomycetota</taxon>
        <taxon>Actinomycetes</taxon>
        <taxon>Pseudonocardiales</taxon>
        <taxon>Pseudonocardiaceae</taxon>
        <taxon>Amycolatopsis</taxon>
    </lineage>
</organism>
<evidence type="ECO:0000313" key="2">
    <source>
        <dbReference type="Proteomes" id="UP001163203"/>
    </source>
</evidence>
<keyword evidence="2" id="KW-1185">Reference proteome</keyword>
<evidence type="ECO:0000313" key="1">
    <source>
        <dbReference type="EMBL" id="WAL66476.1"/>
    </source>
</evidence>
<gene>
    <name evidence="1" type="ORF">ORV05_01235</name>
</gene>
<sequence length="49" mass="5392">MPIEADVLEGQGGGLMLFVDEGRLSCLEYWTVDGTPLQFPSPQQIRPVT</sequence>
<dbReference type="EMBL" id="CP113836">
    <property type="protein sequence ID" value="WAL66476.1"/>
    <property type="molecule type" value="Genomic_DNA"/>
</dbReference>
<accession>A0ABY7B2E6</accession>
<proteinExistence type="predicted"/>
<name>A0ABY7B2E6_9PSEU</name>
<dbReference type="Proteomes" id="UP001163203">
    <property type="component" value="Chromosome"/>
</dbReference>
<reference evidence="1" key="1">
    <citation type="submission" date="2022-11" db="EMBL/GenBank/DDBJ databases">
        <authorList>
            <person name="Mo P."/>
        </authorList>
    </citation>
    <scope>NUCLEOTIDE SEQUENCE</scope>
    <source>
        <strain evidence="1">HUAS 11-8</strain>
    </source>
</reference>